<dbReference type="AlphaFoldDB" id="A0A410G4A1"/>
<evidence type="ECO:0000313" key="2">
    <source>
        <dbReference type="EMBL" id="QAA82086.1"/>
    </source>
</evidence>
<keyword evidence="1" id="KW-0472">Membrane</keyword>
<reference evidence="2 3" key="1">
    <citation type="submission" date="2019-01" db="EMBL/GenBank/DDBJ databases">
        <title>Complete genome sequencing of Aequorivita sp. H23M31.</title>
        <authorList>
            <person name="Bae J.-W."/>
        </authorList>
    </citation>
    <scope>NUCLEOTIDE SEQUENCE [LARGE SCALE GENOMIC DNA]</scope>
    <source>
        <strain evidence="2 3">H23M31</strain>
    </source>
</reference>
<proteinExistence type="predicted"/>
<evidence type="ECO:0000313" key="3">
    <source>
        <dbReference type="Proteomes" id="UP000285517"/>
    </source>
</evidence>
<dbReference type="Proteomes" id="UP000285517">
    <property type="component" value="Chromosome"/>
</dbReference>
<dbReference type="InterPro" id="IPR011990">
    <property type="entry name" value="TPR-like_helical_dom_sf"/>
</dbReference>
<feature type="transmembrane region" description="Helical" evidence="1">
    <location>
        <begin position="6"/>
        <end position="30"/>
    </location>
</feature>
<dbReference type="RefSeq" id="WP_128250460.1">
    <property type="nucleotide sequence ID" value="NZ_CP034951.1"/>
</dbReference>
<dbReference type="EMBL" id="CP034951">
    <property type="protein sequence ID" value="QAA82086.1"/>
    <property type="molecule type" value="Genomic_DNA"/>
</dbReference>
<gene>
    <name evidence="2" type="ORF">EI546_10295</name>
</gene>
<keyword evidence="3" id="KW-1185">Reference proteome</keyword>
<protein>
    <submittedName>
        <fullName evidence="2">Uncharacterized protein</fullName>
    </submittedName>
</protein>
<dbReference type="OrthoDB" id="9793489at2"/>
<keyword evidence="1" id="KW-1133">Transmembrane helix</keyword>
<keyword evidence="1" id="KW-0812">Transmembrane</keyword>
<accession>A0A410G4A1</accession>
<organism evidence="2 3">
    <name type="scientific">Aequorivita ciconiae</name>
    <dbReference type="NCBI Taxonomy" id="2494375"/>
    <lineage>
        <taxon>Bacteria</taxon>
        <taxon>Pseudomonadati</taxon>
        <taxon>Bacteroidota</taxon>
        <taxon>Flavobacteriia</taxon>
        <taxon>Flavobacteriales</taxon>
        <taxon>Flavobacteriaceae</taxon>
        <taxon>Aequorivita</taxon>
    </lineage>
</organism>
<sequence length="213" mass="25379">MKRKIVYIIALVFLVAIGKNFIGLIGVNIWGYNEIWQNKRSHQSDVPYEDYLAAEQYQYCYQPKIDSLLEVNPKLAIQYIDKVMAIYPDEYFLELYQGIGYYKIDSFEIAYKKFQKSMKKNGKEYPRALQYSGWALVKLEMYDEALLEFRKASEYHSDYNFDMATVFELKKDLPNAIKYYRKEIEHLKKINALAYYKEITQLEKKIANLKKTP</sequence>
<dbReference type="KEGG" id="aev:EI546_10295"/>
<evidence type="ECO:0000256" key="1">
    <source>
        <dbReference type="SAM" id="Phobius"/>
    </source>
</evidence>
<name>A0A410G4A1_9FLAO</name>
<dbReference type="Gene3D" id="1.25.40.10">
    <property type="entry name" value="Tetratricopeptide repeat domain"/>
    <property type="match status" value="1"/>
</dbReference>
<dbReference type="SUPFAM" id="SSF48452">
    <property type="entry name" value="TPR-like"/>
    <property type="match status" value="1"/>
</dbReference>